<protein>
    <submittedName>
        <fullName evidence="1">Uncharacterized protein</fullName>
    </submittedName>
</protein>
<proteinExistence type="predicted"/>
<evidence type="ECO:0000313" key="1">
    <source>
        <dbReference type="EMBL" id="OZY87405.1"/>
    </source>
</evidence>
<accession>A0A266QC33</accession>
<dbReference type="EMBL" id="NHNI01000001">
    <property type="protein sequence ID" value="OZY87405.1"/>
    <property type="molecule type" value="Genomic_DNA"/>
</dbReference>
<organism evidence="1 2">
    <name type="scientific">Cellvibrio mixtus</name>
    <dbReference type="NCBI Taxonomy" id="39650"/>
    <lineage>
        <taxon>Bacteria</taxon>
        <taxon>Pseudomonadati</taxon>
        <taxon>Pseudomonadota</taxon>
        <taxon>Gammaproteobacteria</taxon>
        <taxon>Cellvibrionales</taxon>
        <taxon>Cellvibrionaceae</taxon>
        <taxon>Cellvibrio</taxon>
    </lineage>
</organism>
<dbReference type="AlphaFoldDB" id="A0A266QC33"/>
<dbReference type="RefSeq" id="WP_078044505.1">
    <property type="nucleotide sequence ID" value="NZ_NHNI01000001.1"/>
</dbReference>
<name>A0A266QC33_9GAMM</name>
<dbReference type="Proteomes" id="UP000216101">
    <property type="component" value="Unassembled WGS sequence"/>
</dbReference>
<keyword evidence="2" id="KW-1185">Reference proteome</keyword>
<gene>
    <name evidence="1" type="ORF">CBP51_10615</name>
</gene>
<sequence>MEKLDRNALKNKFRKGKMPSEQDFSNLIDSMVNILEEGFDKTSRDGLKISQLMGSGRLLSFYKNIAVENPQWFMELSNNDNKLYIGTPTSPRVLSLYSHNNQNDGNNNLRVAVGINKDTPRTTLDVDGTIASSGRMGQPGDFPAPADGNWHDITSPLTGCEMLEVVAGVGGQDADGRYALIHGRAMNAFNGKGSIEIQDTYFGNKCSRLELRWQPVPDLGQFHYKLQIRTQCSYGSDIWIQYHLTRQWFDPLMLRSNQTPAE</sequence>
<evidence type="ECO:0000313" key="2">
    <source>
        <dbReference type="Proteomes" id="UP000216101"/>
    </source>
</evidence>
<dbReference type="STRING" id="1209072.GCA_000766945_03934"/>
<reference evidence="2" key="1">
    <citation type="submission" date="2017-05" db="EMBL/GenBank/DDBJ databases">
        <authorList>
            <person name="Barney B.M."/>
        </authorList>
    </citation>
    <scope>NUCLEOTIDE SEQUENCE [LARGE SCALE GENOMIC DNA]</scope>
    <source>
        <strain evidence="2">PSBB022</strain>
    </source>
</reference>
<comment type="caution">
    <text evidence="1">The sequence shown here is derived from an EMBL/GenBank/DDBJ whole genome shotgun (WGS) entry which is preliminary data.</text>
</comment>